<dbReference type="Proteomes" id="UP001324634">
    <property type="component" value="Chromosome"/>
</dbReference>
<dbReference type="Pfam" id="PF13517">
    <property type="entry name" value="FG-GAP_3"/>
    <property type="match status" value="1"/>
</dbReference>
<dbReference type="EMBL" id="CP139487">
    <property type="protein sequence ID" value="WPU64006.1"/>
    <property type="molecule type" value="Genomic_DNA"/>
</dbReference>
<dbReference type="AlphaFoldDB" id="A0AAX4HLD3"/>
<dbReference type="InterPro" id="IPR013517">
    <property type="entry name" value="FG-GAP"/>
</dbReference>
<protein>
    <submittedName>
        <fullName evidence="3">VCBS repeat-containing protein</fullName>
    </submittedName>
</protein>
<dbReference type="PANTHER" id="PTHR16026:SF0">
    <property type="entry name" value="CARTILAGE ACIDIC PROTEIN 1"/>
    <property type="match status" value="1"/>
</dbReference>
<accession>A0AAX4HLD3</accession>
<evidence type="ECO:0000313" key="4">
    <source>
        <dbReference type="Proteomes" id="UP001324634"/>
    </source>
</evidence>
<dbReference type="InterPro" id="IPR028994">
    <property type="entry name" value="Integrin_alpha_N"/>
</dbReference>
<evidence type="ECO:0000259" key="2">
    <source>
        <dbReference type="Pfam" id="PF07593"/>
    </source>
</evidence>
<dbReference type="SUPFAM" id="SSF69318">
    <property type="entry name" value="Integrin alpha N-terminal domain"/>
    <property type="match status" value="2"/>
</dbReference>
<reference evidence="3 4" key="1">
    <citation type="submission" date="2023-11" db="EMBL/GenBank/DDBJ databases">
        <title>Peredibacter starrii A3.12.</title>
        <authorList>
            <person name="Mitchell R.J."/>
        </authorList>
    </citation>
    <scope>NUCLEOTIDE SEQUENCE [LARGE SCALE GENOMIC DNA]</scope>
    <source>
        <strain evidence="3 4">A3.12</strain>
    </source>
</reference>
<dbReference type="PANTHER" id="PTHR16026">
    <property type="entry name" value="CARTILAGE ACIDIC PROTEIN 1"/>
    <property type="match status" value="1"/>
</dbReference>
<name>A0AAX4HLD3_9BACT</name>
<keyword evidence="4" id="KW-1185">Reference proteome</keyword>
<dbReference type="Pfam" id="PF07593">
    <property type="entry name" value="UnbV_ASPIC"/>
    <property type="match status" value="1"/>
</dbReference>
<proteinExistence type="predicted"/>
<dbReference type="InterPro" id="IPR027039">
    <property type="entry name" value="Crtac1"/>
</dbReference>
<evidence type="ECO:0000256" key="1">
    <source>
        <dbReference type="ARBA" id="ARBA00022729"/>
    </source>
</evidence>
<dbReference type="KEGG" id="psti:SOO65_15020"/>
<feature type="domain" description="ASPIC/UnbV" evidence="2">
    <location>
        <begin position="494"/>
        <end position="549"/>
    </location>
</feature>
<keyword evidence="1" id="KW-0732">Signal</keyword>
<dbReference type="RefSeq" id="WP_321391869.1">
    <property type="nucleotide sequence ID" value="NZ_CP139487.1"/>
</dbReference>
<gene>
    <name evidence="3" type="ORF">SOO65_15020</name>
</gene>
<dbReference type="Gene3D" id="2.130.10.130">
    <property type="entry name" value="Integrin alpha, N-terminal"/>
    <property type="match status" value="1"/>
</dbReference>
<sequence length="596" mass="66764">MGLLSLIVLGCSTPPKKSEDEESIKLSEELDSLSKKVQTINYGPTVKEGGTFADKTNDYGLKDLFAVTFNAVDLNFDGYTDLVILPTYYSRPKFYVFDPKIKKFKPWEHDPLPLDFKASFILIYDLNKDRVPDLLAGVLNQRSEISQIPIKLYVGSVWGGKLKFTEDPKAITAPVEPTSSLTLVDYDLDGWADIFVSNWYENKNNQYIPVADRLLRNNKGKFEDVTSFLKGEADKKSDQLFPPNAKPTYGASTCDIDQNGYPDILTVSSSGHKNKLWMNITEPRTGERFYEDLGPVSNYASDPDGSLIPTGGGRSFFSACTDYNDDGLMDIFLGELSHAYDNESVDKSSILTGSKETFPPYFIRTEYLSDASSESWNQGDRRAVWTDYNLDGKIDIVVDNSGFPPYSRLVLFEQDETRAFVNVGPQAGIDVVNPTGTIQIDVNRDGRPDLLTSQNNIRKADISPRLYLFENQTKTIGRKAFKIHLHGIKSNTEGIGAMVMLYTQSKNKKIVQRRWVEYTQGGLPSQNESGIHFGVPEGVEVVGVKVRWPYLRKSGYSSGEVLEKLYSLKGYTDKDFVEVTVCEDGKVLSGKMSCQF</sequence>
<organism evidence="3 4">
    <name type="scientific">Peredibacter starrii</name>
    <dbReference type="NCBI Taxonomy" id="28202"/>
    <lineage>
        <taxon>Bacteria</taxon>
        <taxon>Pseudomonadati</taxon>
        <taxon>Bdellovibrionota</taxon>
        <taxon>Bacteriovoracia</taxon>
        <taxon>Bacteriovoracales</taxon>
        <taxon>Bacteriovoracaceae</taxon>
        <taxon>Peredibacter</taxon>
    </lineage>
</organism>
<evidence type="ECO:0000313" key="3">
    <source>
        <dbReference type="EMBL" id="WPU64006.1"/>
    </source>
</evidence>
<dbReference type="InterPro" id="IPR011519">
    <property type="entry name" value="UnbV_ASPIC"/>
</dbReference>